<reference evidence="8 9" key="2">
    <citation type="submission" date="2019-01" db="EMBL/GenBank/DDBJ databases">
        <authorList>
            <person name="Li Y."/>
        </authorList>
    </citation>
    <scope>NUCLEOTIDE SEQUENCE [LARGE SCALE GENOMIC DNA]</scope>
    <source>
        <strain evidence="8 9">2D-5</strain>
    </source>
</reference>
<dbReference type="GO" id="GO:0008146">
    <property type="term" value="F:sulfotransferase activity"/>
    <property type="evidence" value="ECO:0007669"/>
    <property type="project" value="InterPro"/>
</dbReference>
<keyword evidence="9" id="KW-1185">Reference proteome</keyword>
<dbReference type="RefSeq" id="WP_128269049.1">
    <property type="nucleotide sequence ID" value="NZ_SAUW01000004.1"/>
</dbReference>
<evidence type="ECO:0000256" key="5">
    <source>
        <dbReference type="ARBA" id="ARBA00023034"/>
    </source>
</evidence>
<evidence type="ECO:0000256" key="7">
    <source>
        <dbReference type="ARBA" id="ARBA00023180"/>
    </source>
</evidence>
<comment type="caution">
    <text evidence="8">The sequence shown here is derived from an EMBL/GenBank/DDBJ whole genome shotgun (WGS) entry which is preliminary data.</text>
</comment>
<dbReference type="GO" id="GO:0016051">
    <property type="term" value="P:carbohydrate biosynthetic process"/>
    <property type="evidence" value="ECO:0007669"/>
    <property type="project" value="InterPro"/>
</dbReference>
<protein>
    <submittedName>
        <fullName evidence="8">Sulfotransferase family protein</fullName>
    </submittedName>
</protein>
<comment type="subcellular location">
    <subcellularLocation>
        <location evidence="1">Golgi apparatus membrane</location>
        <topology evidence="1">Single-pass type II membrane protein</topology>
    </subcellularLocation>
</comment>
<dbReference type="Proteomes" id="UP000285710">
    <property type="component" value="Unassembled WGS sequence"/>
</dbReference>
<dbReference type="Pfam" id="PF03567">
    <property type="entry name" value="Sulfotransfer_2"/>
    <property type="match status" value="1"/>
</dbReference>
<gene>
    <name evidence="8" type="ORF">D2T33_04950</name>
</gene>
<accession>A0A443IZI8</accession>
<dbReference type="InterPro" id="IPR005331">
    <property type="entry name" value="Sulfotransferase"/>
</dbReference>
<evidence type="ECO:0000256" key="6">
    <source>
        <dbReference type="ARBA" id="ARBA00023136"/>
    </source>
</evidence>
<keyword evidence="7" id="KW-0325">Glycoprotein</keyword>
<evidence type="ECO:0000313" key="8">
    <source>
        <dbReference type="EMBL" id="RWR13748.1"/>
    </source>
</evidence>
<dbReference type="PANTHER" id="PTHR12137:SF54">
    <property type="entry name" value="CARBOHYDRATE SULFOTRANSFERASE"/>
    <property type="match status" value="1"/>
</dbReference>
<keyword evidence="3" id="KW-0812">Transmembrane</keyword>
<keyword evidence="2 8" id="KW-0808">Transferase</keyword>
<name>A0A443IZI8_9RHOB</name>
<keyword evidence="5" id="KW-0333">Golgi apparatus</keyword>
<reference evidence="8 9" key="1">
    <citation type="submission" date="2019-01" db="EMBL/GenBank/DDBJ databases">
        <title>Sinorhodobacter populi sp. nov. isolated from the symptomatic bark tissue of Populus euramericana canker.</title>
        <authorList>
            <person name="Xu G."/>
        </authorList>
    </citation>
    <scope>NUCLEOTIDE SEQUENCE [LARGE SCALE GENOMIC DNA]</scope>
    <source>
        <strain evidence="8 9">2D-5</strain>
    </source>
</reference>
<dbReference type="EMBL" id="SAUW01000004">
    <property type="protein sequence ID" value="RWR13748.1"/>
    <property type="molecule type" value="Genomic_DNA"/>
</dbReference>
<dbReference type="PANTHER" id="PTHR12137">
    <property type="entry name" value="CARBOHYDRATE SULFOTRANSFERASE"/>
    <property type="match status" value="1"/>
</dbReference>
<keyword evidence="4" id="KW-1133">Transmembrane helix</keyword>
<evidence type="ECO:0000256" key="1">
    <source>
        <dbReference type="ARBA" id="ARBA00004323"/>
    </source>
</evidence>
<sequence length="272" mass="31361">MQFPGTWMTESGSMAYRVVPKCACSTIGQIMFYSDHGAFYDGDIHDAAEGLLKWPIEAHRPAIETAIASRSTCVFTCVRNPYARILSAFFDKIAGIQRTGKRYRGLMVPQIMQRYGVDVGSPDNGFDFDQIRSFRRFLLFARDTIRFKRPMEPDIHWMAATEFVTTVIHNGGRYDAIFRTEDFNAGMGRVIEQAKPPVPVNVAEMPRFNESAAHGPKRLHRISDYFDDLSRHLMWEIYHRDFKLFRYDFDDPDNGAPTGKIDLDEVHDRLSW</sequence>
<evidence type="ECO:0000313" key="9">
    <source>
        <dbReference type="Proteomes" id="UP000285710"/>
    </source>
</evidence>
<keyword evidence="6" id="KW-0472">Membrane</keyword>
<evidence type="ECO:0000256" key="4">
    <source>
        <dbReference type="ARBA" id="ARBA00022989"/>
    </source>
</evidence>
<dbReference type="GO" id="GO:0016020">
    <property type="term" value="C:membrane"/>
    <property type="evidence" value="ECO:0007669"/>
    <property type="project" value="InterPro"/>
</dbReference>
<evidence type="ECO:0000256" key="2">
    <source>
        <dbReference type="ARBA" id="ARBA00022679"/>
    </source>
</evidence>
<organism evidence="8 9">
    <name type="scientific">Paenirhodobacter populi</name>
    <dbReference type="NCBI Taxonomy" id="2306993"/>
    <lineage>
        <taxon>Bacteria</taxon>
        <taxon>Pseudomonadati</taxon>
        <taxon>Pseudomonadota</taxon>
        <taxon>Alphaproteobacteria</taxon>
        <taxon>Rhodobacterales</taxon>
        <taxon>Rhodobacter group</taxon>
        <taxon>Paenirhodobacter</taxon>
    </lineage>
</organism>
<dbReference type="AlphaFoldDB" id="A0A443IZI8"/>
<proteinExistence type="predicted"/>
<evidence type="ECO:0000256" key="3">
    <source>
        <dbReference type="ARBA" id="ARBA00022692"/>
    </source>
</evidence>
<dbReference type="InterPro" id="IPR018011">
    <property type="entry name" value="Carb_sulfotrans_8-10"/>
</dbReference>